<comment type="caution">
    <text evidence="10">The sequence shown here is derived from an EMBL/GenBank/DDBJ whole genome shotgun (WGS) entry which is preliminary data.</text>
</comment>
<dbReference type="PANTHER" id="PTHR43047:SF64">
    <property type="entry name" value="HISTIDINE KINASE CONTAINING CHEY-HOMOLOGOUS RECEIVER DOMAIN AND PAS DOMAIN-RELATED"/>
    <property type="match status" value="1"/>
</dbReference>
<dbReference type="Gene3D" id="1.10.287.130">
    <property type="match status" value="1"/>
</dbReference>
<dbReference type="InterPro" id="IPR036890">
    <property type="entry name" value="HATPase_C_sf"/>
</dbReference>
<evidence type="ECO:0000256" key="6">
    <source>
        <dbReference type="PROSITE-ProRule" id="PRU00169"/>
    </source>
</evidence>
<dbReference type="PRINTS" id="PR00344">
    <property type="entry name" value="BCTRLSENSOR"/>
</dbReference>
<keyword evidence="4" id="KW-0808">Transferase</keyword>
<dbReference type="EMBL" id="JAGQDG010000004">
    <property type="protein sequence ID" value="MBQ0935853.1"/>
    <property type="molecule type" value="Genomic_DNA"/>
</dbReference>
<dbReference type="CDD" id="cd16922">
    <property type="entry name" value="HATPase_EvgS-ArcB-TorS-like"/>
    <property type="match status" value="1"/>
</dbReference>
<evidence type="ECO:0000256" key="5">
    <source>
        <dbReference type="ARBA" id="ARBA00022777"/>
    </source>
</evidence>
<dbReference type="InterPro" id="IPR003661">
    <property type="entry name" value="HisK_dim/P_dom"/>
</dbReference>
<dbReference type="Pfam" id="PF00072">
    <property type="entry name" value="Response_reg"/>
    <property type="match status" value="1"/>
</dbReference>
<dbReference type="PROSITE" id="PS50110">
    <property type="entry name" value="RESPONSE_REGULATORY"/>
    <property type="match status" value="1"/>
</dbReference>
<dbReference type="Pfam" id="PF02518">
    <property type="entry name" value="HATPase_c"/>
    <property type="match status" value="1"/>
</dbReference>
<keyword evidence="11" id="KW-1185">Reference proteome</keyword>
<evidence type="ECO:0000259" key="8">
    <source>
        <dbReference type="PROSITE" id="PS50109"/>
    </source>
</evidence>
<dbReference type="InterPro" id="IPR005467">
    <property type="entry name" value="His_kinase_dom"/>
</dbReference>
<protein>
    <recommendedName>
        <fullName evidence="2">histidine kinase</fullName>
        <ecNumber evidence="2">2.7.13.3</ecNumber>
    </recommendedName>
</protein>
<feature type="transmembrane region" description="Helical" evidence="7">
    <location>
        <begin position="155"/>
        <end position="173"/>
    </location>
</feature>
<evidence type="ECO:0000256" key="3">
    <source>
        <dbReference type="ARBA" id="ARBA00022553"/>
    </source>
</evidence>
<evidence type="ECO:0000256" key="1">
    <source>
        <dbReference type="ARBA" id="ARBA00000085"/>
    </source>
</evidence>
<evidence type="ECO:0000256" key="7">
    <source>
        <dbReference type="SAM" id="Phobius"/>
    </source>
</evidence>
<evidence type="ECO:0000259" key="9">
    <source>
        <dbReference type="PROSITE" id="PS50110"/>
    </source>
</evidence>
<feature type="transmembrane region" description="Helical" evidence="7">
    <location>
        <begin position="101"/>
        <end position="123"/>
    </location>
</feature>
<sequence length="550" mass="58915">MNAPSSAPDKAPPGAWRAPTDSGIAEDIAFERLQALHTGAVAPVIAGLFFAVVVAHVVEPYFGAQLAWGWCLSKMAIGLVRLLVSLRFARAPQRRLHMRRWLFIFTAVLLVDAISWGLMGALFSQSGHMLVDGLILAGMVGVAAVSLFPLLHYRLLAIPFLAIGLLPIAVAYGRSGQYGAWHVIAGLALYFAVLSVEAIRAERRALELLRLRFENSAIAASQRDALALARHASAAKSRFLATVSHELRTPLNGILGTVALMRLDPLDAKQGERLGVVKQSADHLLTVLGDLLDFSRIEHGRIDLQTQATALITMVHEVTDLLTALAADRGLRLQLTLAPDLPTHVLCDAARVKQVLHNLLGNALKFTPTGGRVSLSVSLLPSAEEAAPPQLHFEVTDSGPGVPQADHERIFQAFEQSANTSTQGHIGTGLGLTISRELARAMGGDVRCRNAPGGGACFDFTLRCVPMPAPEVPSHPSGAPLAPLSGHVLLVEDQPVNAMVAQALLEHFGLKVSTVAHGAQALASLEQQRPDLVLMDCQMPEMDGWEATRR</sequence>
<dbReference type="SMART" id="SM00388">
    <property type="entry name" value="HisKA"/>
    <property type="match status" value="1"/>
</dbReference>
<keyword evidence="7" id="KW-1133">Transmembrane helix</keyword>
<feature type="transmembrane region" description="Helical" evidence="7">
    <location>
        <begin position="35"/>
        <end position="55"/>
    </location>
</feature>
<gene>
    <name evidence="10" type="ORF">KAK11_11000</name>
</gene>
<dbReference type="EC" id="2.7.13.3" evidence="2"/>
<dbReference type="Gene3D" id="3.30.565.10">
    <property type="entry name" value="Histidine kinase-like ATPase, C-terminal domain"/>
    <property type="match status" value="1"/>
</dbReference>
<evidence type="ECO:0000313" key="11">
    <source>
        <dbReference type="Proteomes" id="UP000672097"/>
    </source>
</evidence>
<accession>A0ABS5DXI9</accession>
<feature type="domain" description="Response regulatory" evidence="9">
    <location>
        <begin position="487"/>
        <end position="550"/>
    </location>
</feature>
<evidence type="ECO:0000313" key="10">
    <source>
        <dbReference type="EMBL" id="MBQ0935853.1"/>
    </source>
</evidence>
<evidence type="ECO:0000256" key="2">
    <source>
        <dbReference type="ARBA" id="ARBA00012438"/>
    </source>
</evidence>
<feature type="transmembrane region" description="Helical" evidence="7">
    <location>
        <begin position="179"/>
        <end position="199"/>
    </location>
</feature>
<evidence type="ECO:0000256" key="4">
    <source>
        <dbReference type="ARBA" id="ARBA00022679"/>
    </source>
</evidence>
<keyword evidence="7" id="KW-0472">Membrane</keyword>
<comment type="catalytic activity">
    <reaction evidence="1">
        <text>ATP + protein L-histidine = ADP + protein N-phospho-L-histidine.</text>
        <dbReference type="EC" id="2.7.13.3"/>
    </reaction>
</comment>
<name>A0ABS5DXI9_9BURK</name>
<dbReference type="CDD" id="cd00082">
    <property type="entry name" value="HisKA"/>
    <property type="match status" value="1"/>
</dbReference>
<proteinExistence type="predicted"/>
<keyword evidence="7" id="KW-0812">Transmembrane</keyword>
<dbReference type="SMART" id="SM00387">
    <property type="entry name" value="HATPase_c"/>
    <property type="match status" value="1"/>
</dbReference>
<dbReference type="InterPro" id="IPR004358">
    <property type="entry name" value="Sig_transdc_His_kin-like_C"/>
</dbReference>
<dbReference type="InterPro" id="IPR011006">
    <property type="entry name" value="CheY-like_superfamily"/>
</dbReference>
<reference evidence="10 11" key="1">
    <citation type="submission" date="2021-04" db="EMBL/GenBank/DDBJ databases">
        <title>The genome sequence of type strain Ideonella paludis KCTC 32238.</title>
        <authorList>
            <person name="Liu Y."/>
        </authorList>
    </citation>
    <scope>NUCLEOTIDE SEQUENCE [LARGE SCALE GENOMIC DNA]</scope>
    <source>
        <strain evidence="10 11">KCTC 32238</strain>
    </source>
</reference>
<dbReference type="InterPro" id="IPR036097">
    <property type="entry name" value="HisK_dim/P_sf"/>
</dbReference>
<dbReference type="CDD" id="cd17546">
    <property type="entry name" value="REC_hyHK_CKI1_RcsC-like"/>
    <property type="match status" value="1"/>
</dbReference>
<dbReference type="PANTHER" id="PTHR43047">
    <property type="entry name" value="TWO-COMPONENT HISTIDINE PROTEIN KINASE"/>
    <property type="match status" value="1"/>
</dbReference>
<organism evidence="10 11">
    <name type="scientific">Ideonella paludis</name>
    <dbReference type="NCBI Taxonomy" id="1233411"/>
    <lineage>
        <taxon>Bacteria</taxon>
        <taxon>Pseudomonadati</taxon>
        <taxon>Pseudomonadota</taxon>
        <taxon>Betaproteobacteria</taxon>
        <taxon>Burkholderiales</taxon>
        <taxon>Sphaerotilaceae</taxon>
        <taxon>Ideonella</taxon>
    </lineage>
</organism>
<keyword evidence="5" id="KW-0418">Kinase</keyword>
<dbReference type="Proteomes" id="UP000672097">
    <property type="component" value="Unassembled WGS sequence"/>
</dbReference>
<dbReference type="InterPro" id="IPR001789">
    <property type="entry name" value="Sig_transdc_resp-reg_receiver"/>
</dbReference>
<keyword evidence="3 6" id="KW-0597">Phosphoprotein</keyword>
<dbReference type="InterPro" id="IPR003594">
    <property type="entry name" value="HATPase_dom"/>
</dbReference>
<dbReference type="Gene3D" id="3.40.50.2300">
    <property type="match status" value="1"/>
</dbReference>
<feature type="domain" description="Histidine kinase" evidence="8">
    <location>
        <begin position="242"/>
        <end position="466"/>
    </location>
</feature>
<feature type="transmembrane region" description="Helical" evidence="7">
    <location>
        <begin position="67"/>
        <end position="89"/>
    </location>
</feature>
<dbReference type="Pfam" id="PF00512">
    <property type="entry name" value="HisKA"/>
    <property type="match status" value="1"/>
</dbReference>
<dbReference type="SUPFAM" id="SSF52172">
    <property type="entry name" value="CheY-like"/>
    <property type="match status" value="1"/>
</dbReference>
<dbReference type="SUPFAM" id="SSF47384">
    <property type="entry name" value="Homodimeric domain of signal transducing histidine kinase"/>
    <property type="match status" value="1"/>
</dbReference>
<feature type="modified residue" description="4-aspartylphosphate" evidence="6">
    <location>
        <position position="536"/>
    </location>
</feature>
<dbReference type="PROSITE" id="PS50109">
    <property type="entry name" value="HIS_KIN"/>
    <property type="match status" value="1"/>
</dbReference>
<dbReference type="SUPFAM" id="SSF55874">
    <property type="entry name" value="ATPase domain of HSP90 chaperone/DNA topoisomerase II/histidine kinase"/>
    <property type="match status" value="1"/>
</dbReference>